<evidence type="ECO:0000313" key="3">
    <source>
        <dbReference type="Proteomes" id="UP000283433"/>
    </source>
</evidence>
<dbReference type="InterPro" id="IPR023614">
    <property type="entry name" value="Porin_dom_sf"/>
</dbReference>
<keyword evidence="1" id="KW-0732">Signal</keyword>
<dbReference type="OrthoDB" id="9768080at2"/>
<name>A0A419SB79_9SPHI</name>
<sequence>MFRSKAFLLALLSLLTANTVYSQVFTAEDSLATGLISRNQSTVISGYGEASYRLDTKRKSAETKLDRVVLFIGHRFNKKISLFSEVEIEDAFVSGGISDEGIAGKGGLAMEQAFLKFDFNPSTYIVAGLFIPRLGFINENHLPSTFNGVNRPYLEEQLIPSTWREVGVGVYGSFRNIPGLNYSASLTNGLNSAGFSSNGGLRGGRQLGQAQAGTNLGLTAALLYYIGDFRLQASAYYGGSTALEKRVADSLQLNSGVFSNPVKLGEFNIQYSNKGFNARAIAAIVHVSNASDINRAFANNTPETMYGAYGELGYNLLYSKFNNEKALIVFGRYEFFDLDAEVPFNGIANEANRKNYIIGGLTYKPIRGVAIKADYVRRITGDFNQALVVTPFPQQVPYFKNNGLVNLGVSYNF</sequence>
<dbReference type="AlphaFoldDB" id="A0A419SB79"/>
<protein>
    <recommendedName>
        <fullName evidence="4">Porin</fullName>
    </recommendedName>
</protein>
<gene>
    <name evidence="2" type="ORF">BCY91_00145</name>
</gene>
<comment type="caution">
    <text evidence="2">The sequence shown here is derived from an EMBL/GenBank/DDBJ whole genome shotgun (WGS) entry which is preliminary data.</text>
</comment>
<dbReference type="EMBL" id="MBTA01000001">
    <property type="protein sequence ID" value="RKD20075.1"/>
    <property type="molecule type" value="Genomic_DNA"/>
</dbReference>
<reference evidence="2 3" key="1">
    <citation type="submission" date="2016-07" db="EMBL/GenBank/DDBJ databases">
        <title>Genome of Pelobium manganitolerans.</title>
        <authorList>
            <person name="Wu S."/>
            <person name="Wang G."/>
        </authorList>
    </citation>
    <scope>NUCLEOTIDE SEQUENCE [LARGE SCALE GENOMIC DNA]</scope>
    <source>
        <strain evidence="2 3">YS-25</strain>
    </source>
</reference>
<dbReference type="SUPFAM" id="SSF56935">
    <property type="entry name" value="Porins"/>
    <property type="match status" value="1"/>
</dbReference>
<dbReference type="RefSeq" id="WP_120179991.1">
    <property type="nucleotide sequence ID" value="NZ_MBTA01000001.1"/>
</dbReference>
<organism evidence="2 3">
    <name type="scientific">Pelobium manganitolerans</name>
    <dbReference type="NCBI Taxonomy" id="1842495"/>
    <lineage>
        <taxon>Bacteria</taxon>
        <taxon>Pseudomonadati</taxon>
        <taxon>Bacteroidota</taxon>
        <taxon>Sphingobacteriia</taxon>
        <taxon>Sphingobacteriales</taxon>
        <taxon>Sphingobacteriaceae</taxon>
        <taxon>Pelobium</taxon>
    </lineage>
</organism>
<evidence type="ECO:0008006" key="4">
    <source>
        <dbReference type="Google" id="ProtNLM"/>
    </source>
</evidence>
<feature type="chain" id="PRO_5018991969" description="Porin" evidence="1">
    <location>
        <begin position="23"/>
        <end position="413"/>
    </location>
</feature>
<accession>A0A419SB79</accession>
<dbReference type="Gene3D" id="2.40.160.10">
    <property type="entry name" value="Porin"/>
    <property type="match status" value="1"/>
</dbReference>
<feature type="signal peptide" evidence="1">
    <location>
        <begin position="1"/>
        <end position="22"/>
    </location>
</feature>
<dbReference type="Proteomes" id="UP000283433">
    <property type="component" value="Unassembled WGS sequence"/>
</dbReference>
<keyword evidence="3" id="KW-1185">Reference proteome</keyword>
<proteinExistence type="predicted"/>
<evidence type="ECO:0000313" key="2">
    <source>
        <dbReference type="EMBL" id="RKD20075.1"/>
    </source>
</evidence>
<evidence type="ECO:0000256" key="1">
    <source>
        <dbReference type="SAM" id="SignalP"/>
    </source>
</evidence>